<dbReference type="InterPro" id="IPR035417">
    <property type="entry name" value="SSRP1/POB3_N"/>
</dbReference>
<dbReference type="Gene3D" id="1.10.30.10">
    <property type="entry name" value="High mobility group box domain"/>
    <property type="match status" value="1"/>
</dbReference>
<dbReference type="EMBL" id="JYDQ01000214">
    <property type="protein sequence ID" value="KRY10888.1"/>
    <property type="molecule type" value="Genomic_DNA"/>
</dbReference>
<evidence type="ECO:0000256" key="7">
    <source>
        <dbReference type="ARBA" id="ARBA00022692"/>
    </source>
</evidence>
<feature type="domain" description="HMG box" evidence="21">
    <location>
        <begin position="594"/>
        <end position="658"/>
    </location>
</feature>
<reference evidence="22 23" key="1">
    <citation type="submission" date="2015-01" db="EMBL/GenBank/DDBJ databases">
        <title>Evolution of Trichinella species and genotypes.</title>
        <authorList>
            <person name="Korhonen P.K."/>
            <person name="Edoardo P."/>
            <person name="Giuseppe L.R."/>
            <person name="Gasser R.B."/>
        </authorList>
    </citation>
    <scope>NUCLEOTIDE SEQUENCE [LARGE SCALE GENOMIC DNA]</scope>
    <source>
        <strain evidence="22">ISS2496</strain>
    </source>
</reference>
<evidence type="ECO:0000256" key="15">
    <source>
        <dbReference type="ARBA" id="ARBA00023180"/>
    </source>
</evidence>
<evidence type="ECO:0000259" key="21">
    <source>
        <dbReference type="PROSITE" id="PS50118"/>
    </source>
</evidence>
<dbReference type="PANTHER" id="PTHR12185:SF14">
    <property type="entry name" value="CHOLESTEROL UPTAKE PROTEIN 1"/>
    <property type="match status" value="1"/>
</dbReference>
<dbReference type="InterPro" id="IPR038167">
    <property type="entry name" value="SSRP1_sf"/>
</dbReference>
<dbReference type="GO" id="GO:0006260">
    <property type="term" value="P:DNA replication"/>
    <property type="evidence" value="ECO:0007669"/>
    <property type="project" value="UniProtKB-KW"/>
</dbReference>
<evidence type="ECO:0000256" key="2">
    <source>
        <dbReference type="ARBA" id="ARBA00004141"/>
    </source>
</evidence>
<dbReference type="Gene3D" id="2.30.29.150">
    <property type="match status" value="1"/>
</dbReference>
<feature type="transmembrane region" description="Helical" evidence="20">
    <location>
        <begin position="1411"/>
        <end position="1431"/>
    </location>
</feature>
<keyword evidence="18" id="KW-0238">DNA-binding</keyword>
<dbReference type="GO" id="GO:0005694">
    <property type="term" value="C:chromosome"/>
    <property type="evidence" value="ECO:0007669"/>
    <property type="project" value="UniProtKB-SubCell"/>
</dbReference>
<dbReference type="InterPro" id="IPR009071">
    <property type="entry name" value="HMG_box_dom"/>
</dbReference>
<feature type="transmembrane region" description="Helical" evidence="20">
    <location>
        <begin position="1386"/>
        <end position="1405"/>
    </location>
</feature>
<feature type="transmembrane region" description="Helical" evidence="20">
    <location>
        <begin position="1328"/>
        <end position="1349"/>
    </location>
</feature>
<comment type="subcellular location">
    <subcellularLocation>
        <location evidence="3">Chromosome</location>
    </subcellularLocation>
    <subcellularLocation>
        <location evidence="2">Membrane</location>
        <topology evidence="2">Multi-pass membrane protein</topology>
    </subcellularLocation>
    <subcellularLocation>
        <location evidence="1">Nucleus</location>
    </subcellularLocation>
</comment>
<keyword evidence="16" id="KW-0234">DNA repair</keyword>
<dbReference type="InterPro" id="IPR048993">
    <property type="entry name" value="SSRP1-like_PH1"/>
</dbReference>
<keyword evidence="9" id="KW-0732">Signal</keyword>
<evidence type="ECO:0000256" key="9">
    <source>
        <dbReference type="ARBA" id="ARBA00022729"/>
    </source>
</evidence>
<dbReference type="InterPro" id="IPR011993">
    <property type="entry name" value="PH-like_dom_sf"/>
</dbReference>
<feature type="transmembrane region" description="Helical" evidence="20">
    <location>
        <begin position="1526"/>
        <end position="1545"/>
    </location>
</feature>
<dbReference type="OrthoDB" id="416618at2759"/>
<keyword evidence="13 20" id="KW-0472">Membrane</keyword>
<evidence type="ECO:0000256" key="16">
    <source>
        <dbReference type="ARBA" id="ARBA00023204"/>
    </source>
</evidence>
<evidence type="ECO:0000256" key="8">
    <source>
        <dbReference type="ARBA" id="ARBA00022705"/>
    </source>
</evidence>
<dbReference type="InterPro" id="IPR025958">
    <property type="entry name" value="SID1_TM_fam"/>
</dbReference>
<dbReference type="InterPro" id="IPR000969">
    <property type="entry name" value="SSRP1/POB3"/>
</dbReference>
<evidence type="ECO:0000256" key="5">
    <source>
        <dbReference type="ARBA" id="ARBA00010060"/>
    </source>
</evidence>
<dbReference type="Pfam" id="PF08512">
    <property type="entry name" value="Rttp106-like_middle"/>
    <property type="match status" value="1"/>
</dbReference>
<feature type="compositionally biased region" description="Basic and acidic residues" evidence="19">
    <location>
        <begin position="449"/>
        <end position="467"/>
    </location>
</feature>
<dbReference type="Pfam" id="PF21103">
    <property type="entry name" value="PH1_SSRP1-like"/>
    <property type="match status" value="1"/>
</dbReference>
<sequence length="1610" mass="184853">MNDFQLEFNDVCMENLGFLNPGKIKLSNQSITFKNTKTGKVEHISASDIDHCHWVRLADSPALKCLLKSGPMYRFGGFKDSDFDRLSAYLKKNWNMELKNIEPCITGTNQATANFIGSVLEFENEGQLLFDIPLANVNNCSSAKNEVIMEFNQNDECAVSLMEMRLYISADPNTEEDPAEEFKRKIAEKAGFLKESGKELAVLEQVLCATPRGRYDIKIYPTMLALHGKTFDYKIPISSILRLFLLPHQDGRRMFFVIGLDPPVKQGQTRYHFLIMDILKDDEVDLELGLPEDVLKEKYNGELPRQLSGPLFEIISRIMKCLVRKQITVPGNFVGHTGTPAVGCAYKSAGGFLYPLQHGFLYVHKPPVYVRLEEISCINFARSHVTTKSFDFEIQTKQGNIFTFTSIMKEEYGKLYDFVVSKGINITNTGKRLETTENLFKGSSDEEGERDHYAEQLKSEAREKEENNENDSDESEDSDYDPEKGEVRKNSSESSSSSSDSEASGGSEDESSDQKEKNKQKTKNVSKKAKSSSSAESDEEKDDDDSDDDDDDDDQEEEEEEEYDDEKPKPKKAHNKKAVQPPKPKKQKKVKEGPKRNKSAYMFYLMENRSKFKKPGMSFADVSKAAAEQWKKLKDKSKWENLAAVDRKRYLDELKEFKKKGGGNIVATKSSKSSTPVKASKIKSREIIEDSDSSSDVSWIQMNNFVFLFLKYFTSFRKRWIPLRSIDTVTLLVDPEDENSTLSCLFDVTKCEEQILEDISGVRPDDCIFTNFTENDWCTIVENETADMDSESNKSTKFKVNSETMLAFEYLNKCQMMSWKLQEEKCHAELKICQKHSLSMNFFHLPAQHLLWLMFCALKLFRWNLADDIQWQYGKLYSGAVASRGSNQDVIRISVQSSDARLQWPLLVVVRDTKTILSWQVPLALENKFQYNIVSRTLCPDVDAVEDFPAVDRWLYVELSTNSPHLLNFTVLATRTENFQLQINRPINLTASPPQPQFLFFKFPEDVDRVVIRVNSDDDSECMVVSIQPAQCPAFDLDTNVKFLGDYQTMTKKAAVTLHKTSMAQVHVVFVVKANPYECNYMSTLVPADPVSDVNQSKSFQVLVEKVMSNDDYLLVIGSTLAVYAVIYIVVFLFWLVFYCRDELRFRHIRKDLLVAFEEEEATSGIGENYGAINSLESDPLIQNRVRTREHSSSVEEEEEHSLEKVVVRTKVSLMVADLARKPYKQNDRKNLLTIAIFYILPVVQLVLTYQSEVIKTGDQDLCFYNFECARPLWGIFAFNSVFSNVGYVLLGLLFLILVWMRDAENQRQLNRNEAFYTHYGIPQHYGLFYAMGMALALEGILSGCYHVCPNFANFQFDTAFMYMIAALSMLKIYQIRHPDINADSHVAYAVMAMFIFLAVIGVVYNGLPFWIVFSIFYAILIFTLSAEFYYKGQWRIERGAAIRIFKEFFSCNKTCSWYCPSYPDRMIFLLFGNVLNIAFIIVGIIKQFRDFPLYLVVIFISNLLLYLLFYIAMKMRHKEHLNYRAILLSGLSCISWGFSLLFFLQEQSSWRFTAAQSRELNNRCIFLGFYDAHDIWHFLSAISLFLSFVVLLVIDDDLVYTTHNEIPVF</sequence>
<dbReference type="GO" id="GO:0005764">
    <property type="term" value="C:lysosome"/>
    <property type="evidence" value="ECO:0007669"/>
    <property type="project" value="TreeGrafter"/>
</dbReference>
<dbReference type="CDD" id="cd13231">
    <property type="entry name" value="PH2_SSRP1-like"/>
    <property type="match status" value="1"/>
</dbReference>
<evidence type="ECO:0000256" key="11">
    <source>
        <dbReference type="ARBA" id="ARBA00022989"/>
    </source>
</evidence>
<dbReference type="Gene3D" id="2.30.29.30">
    <property type="entry name" value="Pleckstrin-homology domain (PH domain)/Phosphotyrosine-binding domain (PTB)"/>
    <property type="match status" value="2"/>
</dbReference>
<dbReference type="InterPro" id="IPR013719">
    <property type="entry name" value="RTT106/SPT16-like_middle_dom"/>
</dbReference>
<comment type="caution">
    <text evidence="22">The sequence shown here is derived from an EMBL/GenBank/DDBJ whole genome shotgun (WGS) entry which is preliminary data.</text>
</comment>
<dbReference type="CDD" id="cd21994">
    <property type="entry name" value="HMG-box_SSRP1-like"/>
    <property type="match status" value="1"/>
</dbReference>
<dbReference type="FunFam" id="2.30.29.150:FF:000001">
    <property type="entry name" value="Fact complex subunit ssrp1"/>
    <property type="match status" value="1"/>
</dbReference>
<comment type="similarity">
    <text evidence="4">Belongs to the SID1 family.</text>
</comment>
<dbReference type="CDD" id="cd13230">
    <property type="entry name" value="PH1_SSRP1-like"/>
    <property type="match status" value="1"/>
</dbReference>
<evidence type="ECO:0000256" key="19">
    <source>
        <dbReference type="SAM" id="MobiDB-lite"/>
    </source>
</evidence>
<evidence type="ECO:0000256" key="3">
    <source>
        <dbReference type="ARBA" id="ARBA00004286"/>
    </source>
</evidence>
<dbReference type="STRING" id="990121.A0A0V0ZEK1"/>
<dbReference type="InterPro" id="IPR036910">
    <property type="entry name" value="HMG_box_dom_sf"/>
</dbReference>
<feature type="transmembrane region" description="Helical" evidence="20">
    <location>
        <begin position="1272"/>
        <end position="1300"/>
    </location>
</feature>
<keyword evidence="11 20" id="KW-1133">Transmembrane helix</keyword>
<gene>
    <name evidence="22" type="primary">SIDT1</name>
    <name evidence="22" type="ORF">T12_7895</name>
</gene>
<dbReference type="GO" id="GO:0005634">
    <property type="term" value="C:nucleus"/>
    <property type="evidence" value="ECO:0007669"/>
    <property type="project" value="UniProtKB-SubCell"/>
</dbReference>
<keyword evidence="6" id="KW-0158">Chromosome</keyword>
<keyword evidence="17 18" id="KW-0539">Nucleus</keyword>
<dbReference type="Gene3D" id="2.30.29.220">
    <property type="entry name" value="Structure-specific recognition protein (SSRP1)"/>
    <property type="match status" value="1"/>
</dbReference>
<keyword evidence="10" id="KW-0227">DNA damage</keyword>
<dbReference type="Pfam" id="PF17292">
    <property type="entry name" value="POB3_N"/>
    <property type="match status" value="1"/>
</dbReference>
<keyword evidence="23" id="KW-1185">Reference proteome</keyword>
<evidence type="ECO:0000256" key="20">
    <source>
        <dbReference type="SAM" id="Phobius"/>
    </source>
</evidence>
<dbReference type="GO" id="GO:0005886">
    <property type="term" value="C:plasma membrane"/>
    <property type="evidence" value="ECO:0007669"/>
    <property type="project" value="TreeGrafter"/>
</dbReference>
<evidence type="ECO:0000256" key="13">
    <source>
        <dbReference type="ARBA" id="ARBA00023136"/>
    </source>
</evidence>
<dbReference type="FunFam" id="2.30.29.30:FF:000119">
    <property type="entry name" value="FACT complex subunit SSRP1"/>
    <property type="match status" value="1"/>
</dbReference>
<feature type="region of interest" description="Disordered" evidence="19">
    <location>
        <begin position="437"/>
        <end position="599"/>
    </location>
</feature>
<feature type="DNA-binding region" description="HMG box" evidence="18">
    <location>
        <begin position="594"/>
        <end position="658"/>
    </location>
</feature>
<dbReference type="GO" id="GO:0003725">
    <property type="term" value="F:double-stranded RNA binding"/>
    <property type="evidence" value="ECO:0007669"/>
    <property type="project" value="TreeGrafter"/>
</dbReference>
<feature type="compositionally biased region" description="Acidic residues" evidence="19">
    <location>
        <begin position="468"/>
        <end position="480"/>
    </location>
</feature>
<dbReference type="GO" id="GO:0051033">
    <property type="term" value="F:RNA transmembrane transporter activity"/>
    <property type="evidence" value="ECO:0007669"/>
    <property type="project" value="TreeGrafter"/>
</dbReference>
<protein>
    <submittedName>
        <fullName evidence="22">SID1 transmembrane family member 1</fullName>
    </submittedName>
</protein>
<evidence type="ECO:0000313" key="22">
    <source>
        <dbReference type="EMBL" id="KRY10888.1"/>
    </source>
</evidence>
<dbReference type="PROSITE" id="PS50118">
    <property type="entry name" value="HMG_BOX_2"/>
    <property type="match status" value="1"/>
</dbReference>
<feature type="compositionally biased region" description="Low complexity" evidence="19">
    <location>
        <begin position="492"/>
        <end position="506"/>
    </location>
</feature>
<dbReference type="GO" id="GO:0003677">
    <property type="term" value="F:DNA binding"/>
    <property type="evidence" value="ECO:0007669"/>
    <property type="project" value="UniProtKB-UniRule"/>
</dbReference>
<keyword evidence="12" id="KW-0805">Transcription regulation</keyword>
<dbReference type="Pfam" id="PF13965">
    <property type="entry name" value="SID-1_RNA_chan"/>
    <property type="match status" value="1"/>
</dbReference>
<evidence type="ECO:0000256" key="14">
    <source>
        <dbReference type="ARBA" id="ARBA00023163"/>
    </source>
</evidence>
<dbReference type="PRINTS" id="PR00887">
    <property type="entry name" value="SSRCOGNITION"/>
</dbReference>
<evidence type="ECO:0000256" key="18">
    <source>
        <dbReference type="PROSITE-ProRule" id="PRU00267"/>
    </source>
</evidence>
<feature type="transmembrane region" description="Helical" evidence="20">
    <location>
        <begin position="1576"/>
        <end position="1595"/>
    </location>
</feature>
<keyword evidence="7 20" id="KW-0812">Transmembrane</keyword>
<accession>A0A0V0ZEK1</accession>
<feature type="transmembrane region" description="Helical" evidence="20">
    <location>
        <begin position="1355"/>
        <end position="1374"/>
    </location>
</feature>
<dbReference type="FunFam" id="2.30.29.30:FF:000098">
    <property type="entry name" value="Fact complex subunit ssrp1"/>
    <property type="match status" value="1"/>
</dbReference>
<feature type="transmembrane region" description="Helical" evidence="20">
    <location>
        <begin position="1113"/>
        <end position="1140"/>
    </location>
</feature>
<organism evidence="22 23">
    <name type="scientific">Trichinella patagoniensis</name>
    <dbReference type="NCBI Taxonomy" id="990121"/>
    <lineage>
        <taxon>Eukaryota</taxon>
        <taxon>Metazoa</taxon>
        <taxon>Ecdysozoa</taxon>
        <taxon>Nematoda</taxon>
        <taxon>Enoplea</taxon>
        <taxon>Dorylaimia</taxon>
        <taxon>Trichinellida</taxon>
        <taxon>Trichinellidae</taxon>
        <taxon>Trichinella</taxon>
    </lineage>
</organism>
<dbReference type="SUPFAM" id="SSF50729">
    <property type="entry name" value="PH domain-like"/>
    <property type="match status" value="1"/>
</dbReference>
<evidence type="ECO:0000256" key="17">
    <source>
        <dbReference type="ARBA" id="ARBA00023242"/>
    </source>
</evidence>
<dbReference type="SUPFAM" id="SSF47095">
    <property type="entry name" value="HMG-box"/>
    <property type="match status" value="1"/>
</dbReference>
<evidence type="ECO:0000256" key="1">
    <source>
        <dbReference type="ARBA" id="ARBA00004123"/>
    </source>
</evidence>
<dbReference type="SMART" id="SM00398">
    <property type="entry name" value="HMG"/>
    <property type="match status" value="1"/>
</dbReference>
<feature type="compositionally biased region" description="Acidic residues" evidence="19">
    <location>
        <begin position="536"/>
        <end position="565"/>
    </location>
</feature>
<evidence type="ECO:0000256" key="6">
    <source>
        <dbReference type="ARBA" id="ARBA00022454"/>
    </source>
</evidence>
<dbReference type="GO" id="GO:0006281">
    <property type="term" value="P:DNA repair"/>
    <property type="evidence" value="ECO:0007669"/>
    <property type="project" value="UniProtKB-KW"/>
</dbReference>
<dbReference type="Pfam" id="PF00505">
    <property type="entry name" value="HMG_box"/>
    <property type="match status" value="1"/>
</dbReference>
<evidence type="ECO:0000256" key="10">
    <source>
        <dbReference type="ARBA" id="ARBA00022763"/>
    </source>
</evidence>
<evidence type="ECO:0000256" key="4">
    <source>
        <dbReference type="ARBA" id="ARBA00006618"/>
    </source>
</evidence>
<evidence type="ECO:0000256" key="12">
    <source>
        <dbReference type="ARBA" id="ARBA00023015"/>
    </source>
</evidence>
<proteinExistence type="inferred from homology"/>
<dbReference type="Pfam" id="PF03531">
    <property type="entry name" value="SSrecog"/>
    <property type="match status" value="1"/>
</dbReference>
<feature type="transmembrane region" description="Helical" evidence="20">
    <location>
        <begin position="1467"/>
        <end position="1486"/>
    </location>
</feature>
<feature type="transmembrane region" description="Helical" evidence="20">
    <location>
        <begin position="1492"/>
        <end position="1514"/>
    </location>
</feature>
<dbReference type="InterPro" id="IPR024954">
    <property type="entry name" value="SSRP1_DD"/>
</dbReference>
<dbReference type="SMART" id="SM01287">
    <property type="entry name" value="Rtt106"/>
    <property type="match status" value="1"/>
</dbReference>
<feature type="compositionally biased region" description="Basic and acidic residues" evidence="19">
    <location>
        <begin position="481"/>
        <end position="491"/>
    </location>
</feature>
<keyword evidence="8" id="KW-0235">DNA replication</keyword>
<keyword evidence="14" id="KW-0804">Transcription</keyword>
<dbReference type="Proteomes" id="UP000054783">
    <property type="component" value="Unassembled WGS sequence"/>
</dbReference>
<name>A0A0V0ZEK1_9BILA</name>
<evidence type="ECO:0000313" key="23">
    <source>
        <dbReference type="Proteomes" id="UP000054783"/>
    </source>
</evidence>
<feature type="compositionally biased region" description="Basic residues" evidence="19">
    <location>
        <begin position="520"/>
        <end position="530"/>
    </location>
</feature>
<feature type="transmembrane region" description="Helical" evidence="20">
    <location>
        <begin position="1231"/>
        <end position="1252"/>
    </location>
</feature>
<feature type="compositionally biased region" description="Basic residues" evidence="19">
    <location>
        <begin position="569"/>
        <end position="589"/>
    </location>
</feature>
<comment type="similarity">
    <text evidence="5">Belongs to the SSRP1 family.</text>
</comment>
<keyword evidence="15" id="KW-0325">Glycoprotein</keyword>
<dbReference type="PANTHER" id="PTHR12185">
    <property type="entry name" value="SID1 TRANSMEMBRANE FAMILY MEMEBER"/>
    <property type="match status" value="1"/>
</dbReference>